<dbReference type="AlphaFoldDB" id="A0A916N2V4"/>
<accession>A0A916N2V4</accession>
<dbReference type="RefSeq" id="WP_215237548.1">
    <property type="nucleotide sequence ID" value="NZ_CAJRAF010000001.1"/>
</dbReference>
<evidence type="ECO:0000313" key="2">
    <source>
        <dbReference type="Proteomes" id="UP000680038"/>
    </source>
</evidence>
<reference evidence="1" key="1">
    <citation type="submission" date="2021-04" db="EMBL/GenBank/DDBJ databases">
        <authorList>
            <person name="Rodrigo-Torres L."/>
            <person name="Arahal R. D."/>
            <person name="Lucena T."/>
        </authorList>
    </citation>
    <scope>NUCLEOTIDE SEQUENCE</scope>
    <source>
        <strain evidence="1">CECT 9275</strain>
    </source>
</reference>
<keyword evidence="2" id="KW-1185">Reference proteome</keyword>
<comment type="caution">
    <text evidence="1">The sequence shown here is derived from an EMBL/GenBank/DDBJ whole genome shotgun (WGS) entry which is preliminary data.</text>
</comment>
<dbReference type="PROSITE" id="PS51257">
    <property type="entry name" value="PROKAR_LIPOPROTEIN"/>
    <property type="match status" value="1"/>
</dbReference>
<organism evidence="1 2">
    <name type="scientific">Dyadobacter helix</name>
    <dbReference type="NCBI Taxonomy" id="2822344"/>
    <lineage>
        <taxon>Bacteria</taxon>
        <taxon>Pseudomonadati</taxon>
        <taxon>Bacteroidota</taxon>
        <taxon>Cytophagia</taxon>
        <taxon>Cytophagales</taxon>
        <taxon>Spirosomataceae</taxon>
        <taxon>Dyadobacter</taxon>
    </lineage>
</organism>
<gene>
    <name evidence="1" type="ORF">DYBT9275_00830</name>
</gene>
<evidence type="ECO:0008006" key="3">
    <source>
        <dbReference type="Google" id="ProtNLM"/>
    </source>
</evidence>
<dbReference type="Proteomes" id="UP000680038">
    <property type="component" value="Unassembled WGS sequence"/>
</dbReference>
<proteinExistence type="predicted"/>
<name>A0A916N2V4_9BACT</name>
<protein>
    <recommendedName>
        <fullName evidence="3">Lipoprotein</fullName>
    </recommendedName>
</protein>
<evidence type="ECO:0000313" key="1">
    <source>
        <dbReference type="EMBL" id="CAG4991783.1"/>
    </source>
</evidence>
<dbReference type="EMBL" id="CAJRAF010000001">
    <property type="protein sequence ID" value="CAG4991783.1"/>
    <property type="molecule type" value="Genomic_DNA"/>
</dbReference>
<sequence length="226" mass="25608">MKLIIPILFTGIVILGLGCTSNKVPAPQIGYEYFPIQSGIYGEFDVTKKIYAIGQDPQSIQYLQREMIGDSFKDVTGQIIYKVEFATQKAQQWNTDSIATIWKTTDEILGHENGDIIVRMIFPLADHNVWDGNQYNSKGERFFETTGVGIAYHTIKENFPETVTIVRQNDSTLVSKRRYVEVFAKGIGLIRRERTFVQYCNTPDCVGKGIINSGWEEISTLKSYGK</sequence>